<dbReference type="InterPro" id="IPR058497">
    <property type="entry name" value="DUF8184"/>
</dbReference>
<dbReference type="AlphaFoldDB" id="A0A3N4Q0Q1"/>
<name>A0A3N4Q0Q1_9BACT</name>
<dbReference type="EMBL" id="RPDH01000002">
    <property type="protein sequence ID" value="RPE09520.1"/>
    <property type="molecule type" value="Genomic_DNA"/>
</dbReference>
<comment type="caution">
    <text evidence="1">The sequence shown here is derived from an EMBL/GenBank/DDBJ whole genome shotgun (WGS) entry which is preliminary data.</text>
</comment>
<dbReference type="OrthoDB" id="1083895at2"/>
<organism evidence="1 2">
    <name type="scientific">Chitinophaga lutea</name>
    <dbReference type="NCBI Taxonomy" id="2488634"/>
    <lineage>
        <taxon>Bacteria</taxon>
        <taxon>Pseudomonadati</taxon>
        <taxon>Bacteroidota</taxon>
        <taxon>Chitinophagia</taxon>
        <taxon>Chitinophagales</taxon>
        <taxon>Chitinophagaceae</taxon>
        <taxon>Chitinophaga</taxon>
    </lineage>
</organism>
<sequence length="209" mass="23409">MTGKKAVKTSAFKYDPVTSEVSLITDLKFVYRSGSFQLDANQHGEEDLIAITGVRKGENKLEFSAEANGKPVNFELTGNHSIDNLFFDIIAGFNGPIPASPDDLDKIEVVFQDGDLSAFYIYKKMLKSGEYQLLDALRIIRETDGLFLVRQKPFRKIKLSKVYPESNVIACESIDGERYGFTLDVNEAVLGLINRLFLQLKIDGMQKTP</sequence>
<dbReference type="Pfam" id="PF26559">
    <property type="entry name" value="DUF8184"/>
    <property type="match status" value="1"/>
</dbReference>
<evidence type="ECO:0000313" key="1">
    <source>
        <dbReference type="EMBL" id="RPE09520.1"/>
    </source>
</evidence>
<protein>
    <submittedName>
        <fullName evidence="1">Uncharacterized protein</fullName>
    </submittedName>
</protein>
<keyword evidence="2" id="KW-1185">Reference proteome</keyword>
<evidence type="ECO:0000313" key="2">
    <source>
        <dbReference type="Proteomes" id="UP000278351"/>
    </source>
</evidence>
<gene>
    <name evidence="1" type="ORF">EGT74_21250</name>
</gene>
<dbReference type="Proteomes" id="UP000278351">
    <property type="component" value="Unassembled WGS sequence"/>
</dbReference>
<reference evidence="1 2" key="1">
    <citation type="submission" date="2018-11" db="EMBL/GenBank/DDBJ databases">
        <title>Chitinophaga lutea sp.nov., isolate from arsenic contaminated soil.</title>
        <authorList>
            <person name="Zong Y."/>
        </authorList>
    </citation>
    <scope>NUCLEOTIDE SEQUENCE [LARGE SCALE GENOMIC DNA]</scope>
    <source>
        <strain evidence="1 2">ZY74</strain>
    </source>
</reference>
<dbReference type="RefSeq" id="WP_123848514.1">
    <property type="nucleotide sequence ID" value="NZ_RPDH01000002.1"/>
</dbReference>
<accession>A0A3N4Q0Q1</accession>
<proteinExistence type="predicted"/>